<keyword evidence="12" id="KW-0863">Zinc-finger</keyword>
<keyword evidence="17" id="KW-0238">DNA-binding</keyword>
<evidence type="ECO:0000256" key="4">
    <source>
        <dbReference type="ARBA" id="ARBA00012417"/>
    </source>
</evidence>
<dbReference type="InterPro" id="IPR023211">
    <property type="entry name" value="DNA_pol_palm_dom_sf"/>
</dbReference>
<dbReference type="Gene3D" id="3.90.1600.10">
    <property type="entry name" value="Palm domain of DNA polymerase"/>
    <property type="match status" value="1"/>
</dbReference>
<dbReference type="SUPFAM" id="SSF56672">
    <property type="entry name" value="DNA/RNA polymerases"/>
    <property type="match status" value="1"/>
</dbReference>
<dbReference type="Pfam" id="PF14260">
    <property type="entry name" value="zf-C4pol"/>
    <property type="match status" value="1"/>
</dbReference>
<evidence type="ECO:0000256" key="9">
    <source>
        <dbReference type="ARBA" id="ARBA00022705"/>
    </source>
</evidence>
<dbReference type="GO" id="GO:0000166">
    <property type="term" value="F:nucleotide binding"/>
    <property type="evidence" value="ECO:0007669"/>
    <property type="project" value="InterPro"/>
</dbReference>
<feature type="compositionally biased region" description="Basic and acidic residues" evidence="22">
    <location>
        <begin position="462"/>
        <end position="472"/>
    </location>
</feature>
<evidence type="ECO:0000259" key="27">
    <source>
        <dbReference type="Pfam" id="PF24065"/>
    </source>
</evidence>
<keyword evidence="16" id="KW-0411">Iron-sulfur</keyword>
<keyword evidence="10" id="KW-0479">Metal-binding</keyword>
<evidence type="ECO:0000256" key="14">
    <source>
        <dbReference type="ARBA" id="ARBA00022932"/>
    </source>
</evidence>
<feature type="compositionally biased region" description="Polar residues" evidence="22">
    <location>
        <begin position="250"/>
        <end position="265"/>
    </location>
</feature>
<dbReference type="InterPro" id="IPR056447">
    <property type="entry name" value="REV3_N"/>
</dbReference>
<feature type="compositionally biased region" description="Polar residues" evidence="22">
    <location>
        <begin position="231"/>
        <end position="242"/>
    </location>
</feature>
<dbReference type="Pfam" id="PF03104">
    <property type="entry name" value="DNA_pol_B_exo1"/>
    <property type="match status" value="1"/>
</dbReference>
<dbReference type="GO" id="GO:0051539">
    <property type="term" value="F:4 iron, 4 sulfur cluster binding"/>
    <property type="evidence" value="ECO:0007669"/>
    <property type="project" value="UniProtKB-KW"/>
</dbReference>
<dbReference type="GO" id="GO:0016035">
    <property type="term" value="C:zeta DNA polymerase complex"/>
    <property type="evidence" value="ECO:0007669"/>
    <property type="project" value="InterPro"/>
</dbReference>
<evidence type="ECO:0000256" key="5">
    <source>
        <dbReference type="ARBA" id="ARBA00021589"/>
    </source>
</evidence>
<dbReference type="CDD" id="cd05534">
    <property type="entry name" value="POLBc_zeta"/>
    <property type="match status" value="1"/>
</dbReference>
<keyword evidence="19" id="KW-0539">Nucleus</keyword>
<evidence type="ECO:0000313" key="29">
    <source>
        <dbReference type="Proteomes" id="UP000822688"/>
    </source>
</evidence>
<feature type="region of interest" description="Disordered" evidence="22">
    <location>
        <begin position="1697"/>
        <end position="1772"/>
    </location>
</feature>
<keyword evidence="14" id="KW-0239">DNA-directed DNA polymerase</keyword>
<evidence type="ECO:0000256" key="1">
    <source>
        <dbReference type="ARBA" id="ARBA00001966"/>
    </source>
</evidence>
<feature type="region of interest" description="Disordered" evidence="22">
    <location>
        <begin position="1784"/>
        <end position="1805"/>
    </location>
</feature>
<evidence type="ECO:0000256" key="21">
    <source>
        <dbReference type="ARBA" id="ARBA00066055"/>
    </source>
</evidence>
<dbReference type="InterPro" id="IPR030559">
    <property type="entry name" value="PolZ_Rev3"/>
</dbReference>
<dbReference type="InterPro" id="IPR025687">
    <property type="entry name" value="Znf-C4pol"/>
</dbReference>
<evidence type="ECO:0000256" key="3">
    <source>
        <dbReference type="ARBA" id="ARBA00005755"/>
    </source>
</evidence>
<comment type="cofactor">
    <cofactor evidence="1">
        <name>[4Fe-4S] cluster</name>
        <dbReference type="ChEBI" id="CHEBI:49883"/>
    </cofactor>
</comment>
<organism evidence="28 29">
    <name type="scientific">Ceratodon purpureus</name>
    <name type="common">Fire moss</name>
    <name type="synonym">Dicranum purpureum</name>
    <dbReference type="NCBI Taxonomy" id="3225"/>
    <lineage>
        <taxon>Eukaryota</taxon>
        <taxon>Viridiplantae</taxon>
        <taxon>Streptophyta</taxon>
        <taxon>Embryophyta</taxon>
        <taxon>Bryophyta</taxon>
        <taxon>Bryophytina</taxon>
        <taxon>Bryopsida</taxon>
        <taxon>Dicranidae</taxon>
        <taxon>Pseudoditrichales</taxon>
        <taxon>Ditrichaceae</taxon>
        <taxon>Ceratodon</taxon>
    </lineage>
</organism>
<dbReference type="EC" id="2.7.7.7" evidence="4"/>
<dbReference type="SMART" id="SM00486">
    <property type="entry name" value="POLBc"/>
    <property type="match status" value="1"/>
</dbReference>
<feature type="region of interest" description="Disordered" evidence="22">
    <location>
        <begin position="667"/>
        <end position="767"/>
    </location>
</feature>
<dbReference type="InterPro" id="IPR036397">
    <property type="entry name" value="RNaseH_sf"/>
</dbReference>
<evidence type="ECO:0000256" key="7">
    <source>
        <dbReference type="ARBA" id="ARBA00022679"/>
    </source>
</evidence>
<dbReference type="InterPro" id="IPR012337">
    <property type="entry name" value="RNaseH-like_sf"/>
</dbReference>
<dbReference type="Gene3D" id="3.30.420.10">
    <property type="entry name" value="Ribonuclease H-like superfamily/Ribonuclease H"/>
    <property type="match status" value="1"/>
</dbReference>
<keyword evidence="29" id="KW-1185">Reference proteome</keyword>
<dbReference type="GO" id="GO:0006260">
    <property type="term" value="P:DNA replication"/>
    <property type="evidence" value="ECO:0007669"/>
    <property type="project" value="UniProtKB-KW"/>
</dbReference>
<keyword evidence="15" id="KW-0408">Iron</keyword>
<comment type="subunit">
    <text evidence="21">Forms DNA polymerase zeta with REV7.</text>
</comment>
<keyword evidence="9" id="KW-0235">DNA replication</keyword>
<feature type="domain" description="DNA-directed DNA polymerase family B multifunctional" evidence="23">
    <location>
        <begin position="2123"/>
        <end position="2569"/>
    </location>
</feature>
<evidence type="ECO:0000256" key="13">
    <source>
        <dbReference type="ARBA" id="ARBA00022833"/>
    </source>
</evidence>
<dbReference type="Gene3D" id="3.30.342.10">
    <property type="entry name" value="DNA Polymerase, chain B, domain 1"/>
    <property type="match status" value="1"/>
</dbReference>
<dbReference type="InterPro" id="IPR056435">
    <property type="entry name" value="DPOD/Z_N"/>
</dbReference>
<dbReference type="InterPro" id="IPR042087">
    <property type="entry name" value="DNA_pol_B_thumb"/>
</dbReference>
<evidence type="ECO:0000256" key="12">
    <source>
        <dbReference type="ARBA" id="ARBA00022771"/>
    </source>
</evidence>
<gene>
    <name evidence="28" type="ORF">KC19_9G031500</name>
</gene>
<feature type="domain" description="DNA polymerase zeta catalytic subunit N-terminal" evidence="27">
    <location>
        <begin position="23"/>
        <end position="77"/>
    </location>
</feature>
<feature type="region of interest" description="Disordered" evidence="22">
    <location>
        <begin position="800"/>
        <end position="831"/>
    </location>
</feature>
<dbReference type="Gene3D" id="1.10.287.690">
    <property type="entry name" value="Helix hairpin bin"/>
    <property type="match status" value="1"/>
</dbReference>
<dbReference type="PRINTS" id="PR00106">
    <property type="entry name" value="DNAPOLB"/>
</dbReference>
<dbReference type="GO" id="GO:0042276">
    <property type="term" value="P:error-prone translesion synthesis"/>
    <property type="evidence" value="ECO:0007669"/>
    <property type="project" value="TreeGrafter"/>
</dbReference>
<reference evidence="28" key="1">
    <citation type="submission" date="2020-06" db="EMBL/GenBank/DDBJ databases">
        <title>WGS assembly of Ceratodon purpureus strain R40.</title>
        <authorList>
            <person name="Carey S.B."/>
            <person name="Jenkins J."/>
            <person name="Shu S."/>
            <person name="Lovell J.T."/>
            <person name="Sreedasyam A."/>
            <person name="Maumus F."/>
            <person name="Tiley G.P."/>
            <person name="Fernandez-Pozo N."/>
            <person name="Barry K."/>
            <person name="Chen C."/>
            <person name="Wang M."/>
            <person name="Lipzen A."/>
            <person name="Daum C."/>
            <person name="Saski C.A."/>
            <person name="Payton A.C."/>
            <person name="Mcbreen J.C."/>
            <person name="Conrad R.E."/>
            <person name="Kollar L.M."/>
            <person name="Olsson S."/>
            <person name="Huttunen S."/>
            <person name="Landis J.B."/>
            <person name="Wickett N.J."/>
            <person name="Johnson M.G."/>
            <person name="Rensing S.A."/>
            <person name="Grimwood J."/>
            <person name="Schmutz J."/>
            <person name="Mcdaniel S.F."/>
        </authorList>
    </citation>
    <scope>NUCLEOTIDE SEQUENCE</scope>
    <source>
        <strain evidence="28">R40</strain>
    </source>
</reference>
<feature type="region of interest" description="Disordered" evidence="22">
    <location>
        <begin position="1639"/>
        <end position="1665"/>
    </location>
</feature>
<comment type="catalytic activity">
    <reaction evidence="20">
        <text>DNA(n) + a 2'-deoxyribonucleoside 5'-triphosphate = DNA(n+1) + diphosphate</text>
        <dbReference type="Rhea" id="RHEA:22508"/>
        <dbReference type="Rhea" id="RHEA-COMP:17339"/>
        <dbReference type="Rhea" id="RHEA-COMP:17340"/>
        <dbReference type="ChEBI" id="CHEBI:33019"/>
        <dbReference type="ChEBI" id="CHEBI:61560"/>
        <dbReference type="ChEBI" id="CHEBI:173112"/>
        <dbReference type="EC" id="2.7.7.7"/>
    </reaction>
</comment>
<keyword evidence="7" id="KW-0808">Transferase</keyword>
<dbReference type="PROSITE" id="PS00116">
    <property type="entry name" value="DNA_POLYMERASE_B"/>
    <property type="match status" value="1"/>
</dbReference>
<dbReference type="PANTHER" id="PTHR45812">
    <property type="entry name" value="DNA POLYMERASE ZETA CATALYTIC SUBUNIT"/>
    <property type="match status" value="1"/>
</dbReference>
<feature type="compositionally biased region" description="Basic and acidic residues" evidence="22">
    <location>
        <begin position="700"/>
        <end position="714"/>
    </location>
</feature>
<keyword evidence="11" id="KW-0227">DNA damage</keyword>
<evidence type="ECO:0000313" key="28">
    <source>
        <dbReference type="EMBL" id="KAG0561022.1"/>
    </source>
</evidence>
<dbReference type="InterPro" id="IPR043502">
    <property type="entry name" value="DNA/RNA_pol_sf"/>
</dbReference>
<evidence type="ECO:0000256" key="8">
    <source>
        <dbReference type="ARBA" id="ARBA00022695"/>
    </source>
</evidence>
<dbReference type="InterPro" id="IPR006134">
    <property type="entry name" value="DNA-dir_DNA_pol_B_multi_dom"/>
</dbReference>
<dbReference type="GO" id="GO:0008270">
    <property type="term" value="F:zinc ion binding"/>
    <property type="evidence" value="ECO:0007669"/>
    <property type="project" value="UniProtKB-KW"/>
</dbReference>
<name>A0A8T0GVS9_CERPU</name>
<dbReference type="GO" id="GO:0000724">
    <property type="term" value="P:double-strand break repair via homologous recombination"/>
    <property type="evidence" value="ECO:0007669"/>
    <property type="project" value="TreeGrafter"/>
</dbReference>
<evidence type="ECO:0000256" key="10">
    <source>
        <dbReference type="ARBA" id="ARBA00022723"/>
    </source>
</evidence>
<feature type="domain" description="DNA polymerase delta/zeta catalytic subunit N-terminal" evidence="26">
    <location>
        <begin position="78"/>
        <end position="158"/>
    </location>
</feature>
<sequence length="2728" mass="302167">MAIEVTPPSPAVPTKSNSQDGPMFSMRIVNLEYYLSPPLPGMDVCYSKFQGRTVTEVPVVRIYGSTPAGQKACLHLHQVFPYFYVPYDEDLPQDTSDALAYVRCLASAIEKAMKLASSNAAKKQHVHSCSLVRARRYYGYYPSEQLFIKIVLYHPQEVARISTLLLGGGIMNRKFQPHESHISYLLQLLIDQNLAGMSYIHLSSVKFRRPIPERPSDTMHVIQQLKAEFTPTAQRSQENGTPTDGGANRRTAQNKEPCSMETTPPTAEWIGTDREGRSHAHSWVESSIPTHWVWPSHYSMGGPFGRHSTCELEFDATVEDILNRQELALMPLHEAGPAIKLVQSLTPMWEEERLRTGEDGPAGAAAALRPSPDRFLPPPSALEQALRDSLFQIVQDEERFQHFEPKSDQFLKSTQEMLLECSQAANVVRSEVEQQELEPRLDTKSIGVQGWPEDDGGGLSGESRRSQGSEDELVNEHIIRSQLTPQGQEAEDEVAELLEWMGASQEHDMGASDDEVDVEALEIGRGFSQSWESPTMEAAMLQALSKFEQATQKECQEILDCVNNDDCEEDDGDEDLEAALLEIDLEDVANVQRDRRRLPSTIPQVDGASDACEIESSRHLFDRYIEHLNTLNTGGLAKDSHVIFGVDETLDTVQNNLEQHQHILQRIPQNDGADDDETESDFAPEPKRTRHGLHRSTTGSKKDSRDRKEKDIPKRPMWGLLPLVGGSSQPTNVKQEKNEQRVSKRDVPEAARPRNDGNFRARKEGSRVVEVAGRGQRMDLSTDEKSKASEVSLRALMRKKRERRLRSKESSVSGGSSIVGSQSEGEQSFGGMGIVKSESSLPDDSESQEQQNLALSGLLKLAKVKDEEDVEVTVTPSQRLPPSNTLSRYVTQISKVPVLPLVNRDAEPIARSSQDVEIGSGRRTTLQQIESGSIYPVEDIVDESESRSTVQRVELSTLPLKIEDSTVKWDYNLHESGDHRDCGGGENLHAETGDSMSIQVQYQIPAEEDMLGEGLRLTQPEEANYLLLSPTSGRAGEIEDKVESEDLDAIRIIDMHDIELVEVASLSWAEVVKEITSAKVNLRNIRPSSSDVNLSQDIGNAMSQRNARSGSMDVVYLVGNLPSEVLPSQRLGLGSDEVLEDGTHVMETQLVEHEILWRLKQDEVTSTAAALATETIEDEFIGTILVEERQDLIDDRSQANISKNHNAVLVTDKMERSPQEEIKESPPKLVVDGNYNAAPIKEGSEAAGLLFTDMSDFSEDSFDWGDEFGSSHKLDDSDEGAYASEEEGFRARLPPISFGVKPELPTHLDGVAPALEEPISKHGLQDALSEAHLNFEFVVEAHEAQQSPATTENMNTTGVSTITDGAYGVGTRVDAVLGEEQATEGASKDRGETLKMFSAKSSSQARLGVGISNLSSGTDYDKLKFLRPTDGQPESTDVNFDHNEDENERESEAVFDKVITGKSECKSSSVERGEYSGQEAEGEITIPFKFYQKPPSRQELMDTLGQYNLRDVDYGGVFYGNSKDVPGRATVSAGLIFDVKSRDALDLPPFLFGAENKKSRFSVSRAEQKAKSADIRPGMGVPCHYENDGSVSYLLTPAKPPPSRLAVEQWLSENHVSQNQNHSGARGERVFTMDANTGKLVPIDDAGSNRSTQESLPMRHSGEEDMEYFRPASPKYDEKHVLATPMLSNLPASPAYALSSKRSSRRSSDADAIGPPGTKSLHPNPLLSSGATTSVNTQNSSDSVPQEPHMSKSKLQQTSSQDEKNVYCTPPQLAKDEVKIELPTEKLAEGKSPKDIPKSASRWRDVSQITAPSPLKGQLTPLSQSGFRDPASVGAGQQITLMSIEVHSETRGNLRPDPRYDAVGMVVVDIQYDDETRGHLNNQTLVLLVDANAASSSKIIDGVTGCSIIYLADELLLLKCFVRLVRLCDPDMLVGWEVQGSSLGLLAERAANLGFGLLKELSRTPPKVQTQNSKTDAETDVNPDPNSEEGHSKVQELRNSVFGDMVPLETGVQDSVISDEWGRTNGSGLFVGGRIILNLWRIMRGEVKLGIYTLEAVAEAVLRKRVPRIPWRTLTRWFARGPAQGRYRCIEYFVERAKLNFEIMDQLDLLNRTAELARVFGIDFYSVFSRGSQYRVESMMLRLARTQNFLLLSPSRQQVAAQPAMECLPLVMEPESRFYTSPVVVLDFQSLYPSMIIAYNLCFSTCLGKIVSNNPKVLGVTNLPIPPRLLQELKDLLTITPNGVMYTPPEVRQGVVPRLLSEILSTRIMVKQAMKKLTPDQRVLQRVLNARQFALKLIANVTYGYTAAGFSGRMPCAELADSIVQCGRLTLERAIHLVNTTKRWDARVVYGDTDSMFVHLEGRTREEAFKIGQDIAASVTAMNPNPVTLKMEKVYHPCVLLTKKRYVGYSYESPGQATPIFDAKGIETIRRDSCAAVAKTLERSLRTLFETQDLSQVKAYLQRQWGKIVSGRVSLRDFVFAKEVRLGTYSARASVLPAAAIVASKAMSLDPRAEPRYAERVPYVVVHGEPGARLSDVVVDPHTMLANGLRLHDTYYITKQIIPALQRIFGLVGADLKQWYAELPRVYRPPTSKRPGKITSKYTEAERSSKGATIDHYYLSQHCSVCGELMRGSQLVCSSCSANPQAVVSMLTTQTAQLEMEFKHLEAICRHCGGGDGRPEGHIACVSLDCPIFFERLKVQKELQALSTISANCGYYPTCFLDFGSELF</sequence>
<feature type="region of interest" description="Disordered" evidence="22">
    <location>
        <begin position="229"/>
        <end position="271"/>
    </location>
</feature>
<evidence type="ECO:0000259" key="23">
    <source>
        <dbReference type="Pfam" id="PF00136"/>
    </source>
</evidence>
<dbReference type="Gene3D" id="1.10.132.60">
    <property type="entry name" value="DNA polymerase family B, C-terminal domain"/>
    <property type="match status" value="1"/>
</dbReference>
<dbReference type="InterPro" id="IPR006172">
    <property type="entry name" value="DNA-dir_DNA_pol_B"/>
</dbReference>
<feature type="compositionally biased region" description="Acidic residues" evidence="22">
    <location>
        <begin position="672"/>
        <end position="682"/>
    </location>
</feature>
<evidence type="ECO:0000259" key="26">
    <source>
        <dbReference type="Pfam" id="PF24055"/>
    </source>
</evidence>
<protein>
    <recommendedName>
        <fullName evidence="5">DNA polymerase zeta catalytic subunit</fullName>
        <ecNumber evidence="4">2.7.7.7</ecNumber>
    </recommendedName>
</protein>
<feature type="region of interest" description="Disordered" evidence="22">
    <location>
        <begin position="1964"/>
        <end position="1993"/>
    </location>
</feature>
<evidence type="ECO:0000259" key="25">
    <source>
        <dbReference type="Pfam" id="PF14260"/>
    </source>
</evidence>
<feature type="compositionally biased region" description="Basic and acidic residues" evidence="22">
    <location>
        <begin position="734"/>
        <end position="767"/>
    </location>
</feature>
<feature type="domain" description="DNA-directed DNA polymerase family B exonuclease" evidence="24">
    <location>
        <begin position="1837"/>
        <end position="1972"/>
    </location>
</feature>
<dbReference type="FunFam" id="1.10.132.60:FF:000007">
    <property type="entry name" value="DNA polymerase"/>
    <property type="match status" value="1"/>
</dbReference>
<comment type="similarity">
    <text evidence="3">Belongs to the DNA polymerase type-B family.</text>
</comment>
<keyword evidence="13" id="KW-0862">Zinc</keyword>
<dbReference type="EMBL" id="CM026430">
    <property type="protein sequence ID" value="KAG0561022.1"/>
    <property type="molecule type" value="Genomic_DNA"/>
</dbReference>
<feature type="region of interest" description="Disordered" evidence="22">
    <location>
        <begin position="430"/>
        <end position="472"/>
    </location>
</feature>
<dbReference type="Pfam" id="PF00136">
    <property type="entry name" value="DNA_pol_B"/>
    <property type="match status" value="1"/>
</dbReference>
<evidence type="ECO:0000256" key="22">
    <source>
        <dbReference type="SAM" id="MobiDB-lite"/>
    </source>
</evidence>
<evidence type="ECO:0000256" key="2">
    <source>
        <dbReference type="ARBA" id="ARBA00004123"/>
    </source>
</evidence>
<evidence type="ECO:0000256" key="6">
    <source>
        <dbReference type="ARBA" id="ARBA00022485"/>
    </source>
</evidence>
<evidence type="ECO:0000256" key="11">
    <source>
        <dbReference type="ARBA" id="ARBA00022763"/>
    </source>
</evidence>
<dbReference type="Pfam" id="PF24055">
    <property type="entry name" value="POL3_N"/>
    <property type="match status" value="1"/>
</dbReference>
<evidence type="ECO:0000256" key="17">
    <source>
        <dbReference type="ARBA" id="ARBA00023125"/>
    </source>
</evidence>
<keyword evidence="8" id="KW-0548">Nucleotidyltransferase</keyword>
<feature type="region of interest" description="Disordered" evidence="22">
    <location>
        <begin position="1428"/>
        <end position="1448"/>
    </location>
</feature>
<evidence type="ECO:0000256" key="16">
    <source>
        <dbReference type="ARBA" id="ARBA00023014"/>
    </source>
</evidence>
<accession>A0A8T0GVS9</accession>
<dbReference type="GO" id="GO:0003677">
    <property type="term" value="F:DNA binding"/>
    <property type="evidence" value="ECO:0007669"/>
    <property type="project" value="UniProtKB-KW"/>
</dbReference>
<dbReference type="InterPro" id="IPR006133">
    <property type="entry name" value="DNA-dir_DNA_pol_B_exonuc"/>
</dbReference>
<dbReference type="InterPro" id="IPR017964">
    <property type="entry name" value="DNA-dir_DNA_pol_B_CS"/>
</dbReference>
<comment type="caution">
    <text evidence="28">The sequence shown here is derived from an EMBL/GenBank/DDBJ whole genome shotgun (WGS) entry which is preliminary data.</text>
</comment>
<dbReference type="PANTHER" id="PTHR45812:SF1">
    <property type="entry name" value="DNA POLYMERASE ZETA CATALYTIC SUBUNIT"/>
    <property type="match status" value="1"/>
</dbReference>
<dbReference type="CDD" id="cd05778">
    <property type="entry name" value="DNA_polB_zeta_exo"/>
    <property type="match status" value="1"/>
</dbReference>
<keyword evidence="18" id="KW-0234">DNA repair</keyword>
<feature type="domain" description="C4-type zinc-finger of DNA polymerase delta" evidence="25">
    <location>
        <begin position="2623"/>
        <end position="2696"/>
    </location>
</feature>
<feature type="compositionally biased region" description="Low complexity" evidence="22">
    <location>
        <begin position="810"/>
        <end position="827"/>
    </location>
</feature>
<keyword evidence="6" id="KW-0004">4Fe-4S</keyword>
<evidence type="ECO:0000256" key="18">
    <source>
        <dbReference type="ARBA" id="ARBA00023204"/>
    </source>
</evidence>
<dbReference type="Proteomes" id="UP000822688">
    <property type="component" value="Chromosome 9"/>
</dbReference>
<evidence type="ECO:0000256" key="19">
    <source>
        <dbReference type="ARBA" id="ARBA00023242"/>
    </source>
</evidence>
<evidence type="ECO:0000259" key="24">
    <source>
        <dbReference type="Pfam" id="PF03104"/>
    </source>
</evidence>
<dbReference type="GO" id="GO:0003887">
    <property type="term" value="F:DNA-directed DNA polymerase activity"/>
    <property type="evidence" value="ECO:0007669"/>
    <property type="project" value="UniProtKB-KW"/>
</dbReference>
<dbReference type="Pfam" id="PF24065">
    <property type="entry name" value="REV3_N"/>
    <property type="match status" value="1"/>
</dbReference>
<dbReference type="FunFam" id="1.10.287.690:FF:000002">
    <property type="entry name" value="DNA polymerase zeta"/>
    <property type="match status" value="1"/>
</dbReference>
<comment type="subcellular location">
    <subcellularLocation>
        <location evidence="2">Nucleus</location>
    </subcellularLocation>
</comment>
<evidence type="ECO:0000256" key="20">
    <source>
        <dbReference type="ARBA" id="ARBA00049244"/>
    </source>
</evidence>
<proteinExistence type="inferred from homology"/>
<dbReference type="SUPFAM" id="SSF53098">
    <property type="entry name" value="Ribonuclease H-like"/>
    <property type="match status" value="1"/>
</dbReference>
<evidence type="ECO:0000256" key="15">
    <source>
        <dbReference type="ARBA" id="ARBA00023004"/>
    </source>
</evidence>
<dbReference type="GO" id="GO:0005634">
    <property type="term" value="C:nucleus"/>
    <property type="evidence" value="ECO:0007669"/>
    <property type="project" value="UniProtKB-SubCell"/>
</dbReference>
<feature type="compositionally biased region" description="Polar residues" evidence="22">
    <location>
        <begin position="1726"/>
        <end position="1744"/>
    </location>
</feature>